<dbReference type="PANTHER" id="PTHR33676:SF17">
    <property type="entry name" value="COLD-REGULATED PROTEIN 28"/>
    <property type="match status" value="1"/>
</dbReference>
<evidence type="ECO:0000313" key="2">
    <source>
        <dbReference type="EMBL" id="CAI0556941.1"/>
    </source>
</evidence>
<protein>
    <submittedName>
        <fullName evidence="2">Uncharacterized protein</fullName>
    </submittedName>
</protein>
<evidence type="ECO:0000256" key="1">
    <source>
        <dbReference type="SAM" id="MobiDB-lite"/>
    </source>
</evidence>
<evidence type="ECO:0000313" key="3">
    <source>
        <dbReference type="Proteomes" id="UP001154282"/>
    </source>
</evidence>
<proteinExistence type="predicted"/>
<name>A0AAV0RIN5_9ROSI</name>
<dbReference type="EMBL" id="CAMGYJ010000011">
    <property type="protein sequence ID" value="CAI0556941.1"/>
    <property type="molecule type" value="Genomic_DNA"/>
</dbReference>
<feature type="region of interest" description="Disordered" evidence="1">
    <location>
        <begin position="162"/>
        <end position="265"/>
    </location>
</feature>
<dbReference type="PANTHER" id="PTHR33676">
    <property type="entry name" value="COLD REGULATED PROTEIN 27"/>
    <property type="match status" value="1"/>
</dbReference>
<dbReference type="AlphaFoldDB" id="A0AAV0RIN5"/>
<dbReference type="GO" id="GO:0009409">
    <property type="term" value="P:response to cold"/>
    <property type="evidence" value="ECO:0007669"/>
    <property type="project" value="InterPro"/>
</dbReference>
<feature type="non-terminal residue" evidence="2">
    <location>
        <position position="1"/>
    </location>
</feature>
<sequence length="265" mass="29541">FFWTEDFPSSSLPIDKKGNHLELEAPPISTIKLDLSLLLGSNLEGVEKRPSRRRFVMETGIPDRSCTGSGRRTADAKEIPGPSGAWTNEKHHLYLHSLEASFLEQLHQSISLRGCLRKVDCRPYSSRQAKDCNSLQQGTFQRDSKQKINCEGDEDLFESTCDSHFVEGSPPSMHHDISEDSEHTTSSDLHTAFGKEGKRKRNELPVSPASTQSSSDTSFLEVSDQNFAGDDDAVYKSSPASRFKRSKTDGPSDHFSAFRNTEDIT</sequence>
<accession>A0AAV0RIN5</accession>
<dbReference type="InterPro" id="IPR044678">
    <property type="entry name" value="COR27/28"/>
</dbReference>
<dbReference type="Proteomes" id="UP001154282">
    <property type="component" value="Unassembled WGS sequence"/>
</dbReference>
<keyword evidence="3" id="KW-1185">Reference proteome</keyword>
<reference evidence="2" key="1">
    <citation type="submission" date="2022-08" db="EMBL/GenBank/DDBJ databases">
        <authorList>
            <person name="Gutierrez-Valencia J."/>
        </authorList>
    </citation>
    <scope>NUCLEOTIDE SEQUENCE</scope>
</reference>
<feature type="compositionally biased region" description="Basic and acidic residues" evidence="1">
    <location>
        <begin position="173"/>
        <end position="185"/>
    </location>
</feature>
<feature type="compositionally biased region" description="Low complexity" evidence="1">
    <location>
        <begin position="207"/>
        <end position="218"/>
    </location>
</feature>
<gene>
    <name evidence="2" type="ORF">LITE_LOCUS48149</name>
</gene>
<dbReference type="GO" id="GO:0042752">
    <property type="term" value="P:regulation of circadian rhythm"/>
    <property type="evidence" value="ECO:0007669"/>
    <property type="project" value="InterPro"/>
</dbReference>
<organism evidence="2 3">
    <name type="scientific">Linum tenue</name>
    <dbReference type="NCBI Taxonomy" id="586396"/>
    <lineage>
        <taxon>Eukaryota</taxon>
        <taxon>Viridiplantae</taxon>
        <taxon>Streptophyta</taxon>
        <taxon>Embryophyta</taxon>
        <taxon>Tracheophyta</taxon>
        <taxon>Spermatophyta</taxon>
        <taxon>Magnoliopsida</taxon>
        <taxon>eudicotyledons</taxon>
        <taxon>Gunneridae</taxon>
        <taxon>Pentapetalae</taxon>
        <taxon>rosids</taxon>
        <taxon>fabids</taxon>
        <taxon>Malpighiales</taxon>
        <taxon>Linaceae</taxon>
        <taxon>Linum</taxon>
    </lineage>
</organism>
<comment type="caution">
    <text evidence="2">The sequence shown here is derived from an EMBL/GenBank/DDBJ whole genome shotgun (WGS) entry which is preliminary data.</text>
</comment>